<dbReference type="InterPro" id="IPR022689">
    <property type="entry name" value="Iron_dep_repressor"/>
</dbReference>
<dbReference type="PANTHER" id="PTHR33238:SF7">
    <property type="entry name" value="IRON-DEPENDENT TRANSCRIPTIONAL REGULATOR"/>
    <property type="match status" value="1"/>
</dbReference>
<evidence type="ECO:0000313" key="3">
    <source>
        <dbReference type="Proteomes" id="UP001595921"/>
    </source>
</evidence>
<accession>A0ABD5PB64</accession>
<dbReference type="InterPro" id="IPR050536">
    <property type="entry name" value="DtxR_MntR_Metal-Reg"/>
</dbReference>
<organism evidence="2 3">
    <name type="scientific">Halobium salinum</name>
    <dbReference type="NCBI Taxonomy" id="1364940"/>
    <lineage>
        <taxon>Archaea</taxon>
        <taxon>Methanobacteriati</taxon>
        <taxon>Methanobacteriota</taxon>
        <taxon>Stenosarchaea group</taxon>
        <taxon>Halobacteria</taxon>
        <taxon>Halobacteriales</taxon>
        <taxon>Haloferacaceae</taxon>
        <taxon>Halobium</taxon>
    </lineage>
</organism>
<sequence>MSGRAQYLLALYIVEHGESKPVSPGAVGERVGRSPAAVIEAFRQFQEQGLLTYEPYKGATLTESGRQRAKELHDSYVTLSWFFRAVLNLDDYETEAMEMAGSVSPAVVERLAFTLPLDEE</sequence>
<name>A0ABD5PB64_9EURY</name>
<evidence type="ECO:0000313" key="2">
    <source>
        <dbReference type="EMBL" id="MFC4357973.1"/>
    </source>
</evidence>
<gene>
    <name evidence="2" type="ORF">ACFO0N_08440</name>
</gene>
<keyword evidence="3" id="KW-1185">Reference proteome</keyword>
<protein>
    <submittedName>
        <fullName evidence="2">Metal-dependent transcriptional regulator</fullName>
    </submittedName>
</protein>
<evidence type="ECO:0000259" key="1">
    <source>
        <dbReference type="Pfam" id="PF01325"/>
    </source>
</evidence>
<dbReference type="Pfam" id="PF01325">
    <property type="entry name" value="Fe_dep_repress"/>
    <property type="match status" value="1"/>
</dbReference>
<reference evidence="2 3" key="1">
    <citation type="journal article" date="2019" name="Int. J. Syst. Evol. Microbiol.">
        <title>The Global Catalogue of Microorganisms (GCM) 10K type strain sequencing project: providing services to taxonomists for standard genome sequencing and annotation.</title>
        <authorList>
            <consortium name="The Broad Institute Genomics Platform"/>
            <consortium name="The Broad Institute Genome Sequencing Center for Infectious Disease"/>
            <person name="Wu L."/>
            <person name="Ma J."/>
        </authorList>
    </citation>
    <scope>NUCLEOTIDE SEQUENCE [LARGE SCALE GENOMIC DNA]</scope>
    <source>
        <strain evidence="2 3">CGMCC 1.12553</strain>
    </source>
</reference>
<dbReference type="SMART" id="SM00529">
    <property type="entry name" value="HTH_DTXR"/>
    <property type="match status" value="1"/>
</dbReference>
<proteinExistence type="predicted"/>
<dbReference type="InterPro" id="IPR022687">
    <property type="entry name" value="HTH_DTXR"/>
</dbReference>
<comment type="caution">
    <text evidence="2">The sequence shown here is derived from an EMBL/GenBank/DDBJ whole genome shotgun (WGS) entry which is preliminary data.</text>
</comment>
<dbReference type="RefSeq" id="WP_267624444.1">
    <property type="nucleotide sequence ID" value="NZ_JAODIW010000008.1"/>
</dbReference>
<feature type="domain" description="HTH dtxR-type" evidence="1">
    <location>
        <begin position="6"/>
        <end position="59"/>
    </location>
</feature>
<dbReference type="InterPro" id="IPR036390">
    <property type="entry name" value="WH_DNA-bd_sf"/>
</dbReference>
<dbReference type="AlphaFoldDB" id="A0ABD5PB64"/>
<dbReference type="EMBL" id="JBHSDS010000006">
    <property type="protein sequence ID" value="MFC4357973.1"/>
    <property type="molecule type" value="Genomic_DNA"/>
</dbReference>
<dbReference type="Gene3D" id="1.10.10.10">
    <property type="entry name" value="Winged helix-like DNA-binding domain superfamily/Winged helix DNA-binding domain"/>
    <property type="match status" value="1"/>
</dbReference>
<dbReference type="InterPro" id="IPR036388">
    <property type="entry name" value="WH-like_DNA-bd_sf"/>
</dbReference>
<dbReference type="SUPFAM" id="SSF46785">
    <property type="entry name" value="Winged helix' DNA-binding domain"/>
    <property type="match status" value="1"/>
</dbReference>
<dbReference type="Proteomes" id="UP001595921">
    <property type="component" value="Unassembled WGS sequence"/>
</dbReference>
<dbReference type="PANTHER" id="PTHR33238">
    <property type="entry name" value="IRON (METAL) DEPENDENT REPRESSOR, DTXR FAMILY"/>
    <property type="match status" value="1"/>
</dbReference>